<dbReference type="SUPFAM" id="SSF53067">
    <property type="entry name" value="Actin-like ATPase domain"/>
    <property type="match status" value="1"/>
</dbReference>
<keyword evidence="1" id="KW-0418">Kinase</keyword>
<dbReference type="EMBL" id="ATMH01000873">
    <property type="protein sequence ID" value="EPY35864.1"/>
    <property type="molecule type" value="Genomic_DNA"/>
</dbReference>
<dbReference type="AlphaFoldDB" id="S9V486"/>
<evidence type="ECO:0000313" key="2">
    <source>
        <dbReference type="Proteomes" id="UP000015354"/>
    </source>
</evidence>
<keyword evidence="1" id="KW-0808">Transferase</keyword>
<name>S9V486_9TRYP</name>
<accession>S9V486</accession>
<sequence>MHQKDINEVKDFFALILEQVLGSAPGPAPSSVATVDAIAVAVDHAARLAAHPFVARIAYGAITVPGPVVQMRRGGPFNQLKGIADLGEYPTFLFPPGRSCIMNDLVGGAYGLVTVSEEGVLPGCCQLMWEGTLWRPVMGPHVPAGSQLGKGGTLVLAQGTGLGAALIEYDESREEYRVTPLELGSLTVPQGIQSADYLQGLATYLHIEPTLVDEAASVGGKAAAAKDAAGAAGGAPGRLSNLRWEQLVSATALEYNYFRIVKSRNKTYEKKKIRVSPLSVTGIVEQAEKGDADALEAMLTMYECFMKLCAEACMALQPITCALLGNNIVHNQFLFERGTTGERRSHLLTRLQNALLHHPMQRSGKFISRPSFIRQSHVINLNIIGCYGVARYNREGVTGATRKQGKEVAQKHSTRFLAKM</sequence>
<dbReference type="PANTHER" id="PTHR47450:SF1">
    <property type="entry name" value="GLUCOKINASE"/>
    <property type="match status" value="1"/>
</dbReference>
<proteinExistence type="predicted"/>
<dbReference type="Gene3D" id="3.40.367.20">
    <property type="match status" value="1"/>
</dbReference>
<reference evidence="1 2" key="1">
    <citation type="journal article" date="2013" name="PLoS ONE">
        <title>Predicting the Proteins of Angomonas deanei, Strigomonas culicis and Their Respective Endosymbionts Reveals New Aspects of the Trypanosomatidae Family.</title>
        <authorList>
            <person name="Motta M.C."/>
            <person name="Martins A.C."/>
            <person name="de Souza S.S."/>
            <person name="Catta-Preta C.M."/>
            <person name="Silva R."/>
            <person name="Klein C.C."/>
            <person name="de Almeida L.G."/>
            <person name="de Lima Cunha O."/>
            <person name="Ciapina L.P."/>
            <person name="Brocchi M."/>
            <person name="Colabardini A.C."/>
            <person name="de Araujo Lima B."/>
            <person name="Machado C.R."/>
            <person name="de Almeida Soares C.M."/>
            <person name="Probst C.M."/>
            <person name="de Menezes C.B."/>
            <person name="Thompson C.E."/>
            <person name="Bartholomeu D.C."/>
            <person name="Gradia D.F."/>
            <person name="Pavoni D.P."/>
            <person name="Grisard E.C."/>
            <person name="Fantinatti-Garboggini F."/>
            <person name="Marchini F.K."/>
            <person name="Rodrigues-Luiz G.F."/>
            <person name="Wagner G."/>
            <person name="Goldman G.H."/>
            <person name="Fietto J.L."/>
            <person name="Elias M.C."/>
            <person name="Goldman M.H."/>
            <person name="Sagot M.F."/>
            <person name="Pereira M."/>
            <person name="Stoco P.H."/>
            <person name="de Mendonca-Neto R.P."/>
            <person name="Teixeira S.M."/>
            <person name="Maciel T.E."/>
            <person name="de Oliveira Mendes T.A."/>
            <person name="Urmenyi T.P."/>
            <person name="de Souza W."/>
            <person name="Schenkman S."/>
            <person name="de Vasconcelos A.T."/>
        </authorList>
    </citation>
    <scope>NUCLEOTIDE SEQUENCE [LARGE SCALE GENOMIC DNA]</scope>
</reference>
<comment type="caution">
    <text evidence="1">The sequence shown here is derived from an EMBL/GenBank/DDBJ whole genome shotgun (WGS) entry which is preliminary data.</text>
</comment>
<evidence type="ECO:0000313" key="1">
    <source>
        <dbReference type="EMBL" id="EPY35864.1"/>
    </source>
</evidence>
<dbReference type="InterPro" id="IPR043129">
    <property type="entry name" value="ATPase_NBD"/>
</dbReference>
<dbReference type="OrthoDB" id="10257118at2759"/>
<dbReference type="GO" id="GO:0016301">
    <property type="term" value="F:kinase activity"/>
    <property type="evidence" value="ECO:0007669"/>
    <property type="project" value="UniProtKB-KW"/>
</dbReference>
<dbReference type="Proteomes" id="UP000015354">
    <property type="component" value="Unassembled WGS sequence"/>
</dbReference>
<keyword evidence="2" id="KW-1185">Reference proteome</keyword>
<organism evidence="1 2">
    <name type="scientific">Strigomonas culicis</name>
    <dbReference type="NCBI Taxonomy" id="28005"/>
    <lineage>
        <taxon>Eukaryota</taxon>
        <taxon>Discoba</taxon>
        <taxon>Euglenozoa</taxon>
        <taxon>Kinetoplastea</taxon>
        <taxon>Metakinetoplastina</taxon>
        <taxon>Trypanosomatida</taxon>
        <taxon>Trypanosomatidae</taxon>
        <taxon>Strigomonadinae</taxon>
        <taxon>Strigomonas</taxon>
    </lineage>
</organism>
<gene>
    <name evidence="1" type="ORF">STCU_00873</name>
</gene>
<dbReference type="PANTHER" id="PTHR47450">
    <property type="entry name" value="GLUCOKINASE"/>
    <property type="match status" value="1"/>
</dbReference>
<protein>
    <submittedName>
        <fullName evidence="1">Glucokinase</fullName>
    </submittedName>
</protein>